<organism evidence="6 7">
    <name type="scientific">Dawidia soli</name>
    <dbReference type="NCBI Taxonomy" id="2782352"/>
    <lineage>
        <taxon>Bacteria</taxon>
        <taxon>Pseudomonadati</taxon>
        <taxon>Bacteroidota</taxon>
        <taxon>Cytophagia</taxon>
        <taxon>Cytophagales</taxon>
        <taxon>Chryseotaleaceae</taxon>
        <taxon>Dawidia</taxon>
    </lineage>
</organism>
<dbReference type="SUPFAM" id="SSF56935">
    <property type="entry name" value="Porins"/>
    <property type="match status" value="1"/>
</dbReference>
<dbReference type="Pfam" id="PF13715">
    <property type="entry name" value="CarbopepD_reg_2"/>
    <property type="match status" value="1"/>
</dbReference>
<comment type="subcellular location">
    <subcellularLocation>
        <location evidence="1">Cell outer membrane</location>
    </subcellularLocation>
</comment>
<protein>
    <submittedName>
        <fullName evidence="6">TonB-dependent receptor</fullName>
    </submittedName>
</protein>
<dbReference type="InterPro" id="IPR012910">
    <property type="entry name" value="Plug_dom"/>
</dbReference>
<comment type="caution">
    <text evidence="6">The sequence shown here is derived from an EMBL/GenBank/DDBJ whole genome shotgun (WGS) entry which is preliminary data.</text>
</comment>
<dbReference type="InterPro" id="IPR036942">
    <property type="entry name" value="Beta-barrel_TonB_sf"/>
</dbReference>
<feature type="signal peptide" evidence="4">
    <location>
        <begin position="1"/>
        <end position="32"/>
    </location>
</feature>
<gene>
    <name evidence="6" type="ORF">KK078_23035</name>
</gene>
<keyword evidence="2" id="KW-0472">Membrane</keyword>
<accession>A0AAP2DCH2</accession>
<sequence>MKKNLPAAFPFLTKCLALGFCFLCCFTTVVYAVNTECTAGETARKEAGFGEAVRQGRVLTGTVVDDGSNEGIPGVSIIIKGTNTGTVTDADGAFSLEIPSAETVLIITSIGYASQEVEPGALAILRIRMVADIGTLSEIVVVGYGEQKKESIVGSITQTSGAVLRRAGGVSNVGAALTGNLPGVVTMSSSGMPGEEDPMILIRAASSWNNRQPLILVDGVERPMQGLDLHAVESISVLKDASATAVFGVKGANGVILITTKRGKEGAARIEVTGSATLKVPSKLPNKYDSYDALMARNVAIEHELGLSPNSWAYIRPQAFIEKYRHPATLEEAERYPNVDWQKELFREYAMAYNANLNISGGTSFVKYFTAADFQHEGDLFRMWDNGRNYDAGYGYNRLNVRSNLDFQLTKTTVFKINLAGSNGVRKSPWNQSNSSDWAVAQQWAGAYNIAPDVFLPKYSDGTWGYYPDISNVSNSAANLALGGAMTTTNTRINTDFILQQDLHFITQGLNFRGSISWDNAFIEWNRGVNDLFNNAQQKWINPLTGAATYKSDYDQNNHFDFMQGVLWTTSGGEVRNDDTQRNLNYQIQPNWSRSFGKHNVSAMAMFMRQERATGSEMPRYREDWVFRATYDFDGRYFAEYNGAYNGSEQFSKDYRYAFFHSGAIGWMISEESFLKNLRFVDLLKVRSSFGAIGDDNVRDRWLYMTQWAYGGNSSLDLNQGTSPYPWYREAAIGNPDVRWETVKKLNVGVDYAFFHGLFSGSVDFFRDKRIDILVNGVDRAVPSYFGSTPPTANLGTVKAQGYELVLTISKTLSNGARLWANLNMTHAKNKIIDRDDPELYPAYRKQAGYAINQHRAWVDAGYLNSYDQVYGSPQHNTNDAQKLPGNFYIIDFNGDGIVDDSDRVPYGYSDVPQNTYSGTIGLDWRGFSVFAQFYGVNNVTREVPLTSFASGLNTVYDMGTWWSKEVPRADVPVPRWLSTPSYYNGTQFLYDGSYVRLKNAEVAYTLSEKQLRKTGLTSLRIFLNGNNLWVWSRMPDDRESNFAGAGSQGAYPTVKRYNLGMRLTL</sequence>
<dbReference type="InterPro" id="IPR023997">
    <property type="entry name" value="TonB-dep_OMP_SusC/RagA_CS"/>
</dbReference>
<dbReference type="Pfam" id="PF07715">
    <property type="entry name" value="Plug"/>
    <property type="match status" value="1"/>
</dbReference>
<dbReference type="Proteomes" id="UP001319180">
    <property type="component" value="Unassembled WGS sequence"/>
</dbReference>
<dbReference type="Gene3D" id="2.40.170.20">
    <property type="entry name" value="TonB-dependent receptor, beta-barrel domain"/>
    <property type="match status" value="1"/>
</dbReference>
<evidence type="ECO:0000256" key="1">
    <source>
        <dbReference type="ARBA" id="ARBA00004442"/>
    </source>
</evidence>
<feature type="chain" id="PRO_5042862409" evidence="4">
    <location>
        <begin position="33"/>
        <end position="1066"/>
    </location>
</feature>
<feature type="domain" description="TonB-dependent receptor plug" evidence="5">
    <location>
        <begin position="149"/>
        <end position="255"/>
    </location>
</feature>
<dbReference type="AlphaFoldDB" id="A0AAP2DCH2"/>
<evidence type="ECO:0000259" key="5">
    <source>
        <dbReference type="Pfam" id="PF07715"/>
    </source>
</evidence>
<dbReference type="NCBIfam" id="TIGR04057">
    <property type="entry name" value="SusC_RagA_signa"/>
    <property type="match status" value="1"/>
</dbReference>
<keyword evidence="3" id="KW-0998">Cell outer membrane</keyword>
<dbReference type="InterPro" id="IPR037066">
    <property type="entry name" value="Plug_dom_sf"/>
</dbReference>
<dbReference type="Gene3D" id="2.170.130.10">
    <property type="entry name" value="TonB-dependent receptor, plug domain"/>
    <property type="match status" value="1"/>
</dbReference>
<reference evidence="6 7" key="1">
    <citation type="submission" date="2021-05" db="EMBL/GenBank/DDBJ databases">
        <title>A Polyphasic approach of four new species of the genus Ohtaekwangia: Ohtaekwangia histidinii sp. nov., Ohtaekwangia cretensis sp. nov., Ohtaekwangia indiensis sp. nov., Ohtaekwangia reichenbachii sp. nov. from diverse environment.</title>
        <authorList>
            <person name="Octaviana S."/>
        </authorList>
    </citation>
    <scope>NUCLEOTIDE SEQUENCE [LARGE SCALE GENOMIC DNA]</scope>
    <source>
        <strain evidence="6 7">PWU37</strain>
    </source>
</reference>
<dbReference type="InterPro" id="IPR023996">
    <property type="entry name" value="TonB-dep_OMP_SusC/RagA"/>
</dbReference>
<keyword evidence="7" id="KW-1185">Reference proteome</keyword>
<evidence type="ECO:0000256" key="4">
    <source>
        <dbReference type="SAM" id="SignalP"/>
    </source>
</evidence>
<dbReference type="GO" id="GO:0009279">
    <property type="term" value="C:cell outer membrane"/>
    <property type="evidence" value="ECO:0007669"/>
    <property type="project" value="UniProtKB-SubCell"/>
</dbReference>
<name>A0AAP2DCH2_9BACT</name>
<dbReference type="InterPro" id="IPR008969">
    <property type="entry name" value="CarboxyPept-like_regulatory"/>
</dbReference>
<proteinExistence type="predicted"/>
<keyword evidence="4" id="KW-0732">Signal</keyword>
<evidence type="ECO:0000256" key="2">
    <source>
        <dbReference type="ARBA" id="ARBA00023136"/>
    </source>
</evidence>
<dbReference type="Gene3D" id="2.60.40.1120">
    <property type="entry name" value="Carboxypeptidase-like, regulatory domain"/>
    <property type="match status" value="1"/>
</dbReference>
<dbReference type="NCBIfam" id="TIGR04056">
    <property type="entry name" value="OMP_RagA_SusC"/>
    <property type="match status" value="1"/>
</dbReference>
<keyword evidence="6" id="KW-0675">Receptor</keyword>
<evidence type="ECO:0000256" key="3">
    <source>
        <dbReference type="ARBA" id="ARBA00023237"/>
    </source>
</evidence>
<evidence type="ECO:0000313" key="6">
    <source>
        <dbReference type="EMBL" id="MBT1689459.1"/>
    </source>
</evidence>
<dbReference type="RefSeq" id="WP_254092681.1">
    <property type="nucleotide sequence ID" value="NZ_JAHESC010000041.1"/>
</dbReference>
<evidence type="ECO:0000313" key="7">
    <source>
        <dbReference type="Proteomes" id="UP001319180"/>
    </source>
</evidence>
<dbReference type="SUPFAM" id="SSF49464">
    <property type="entry name" value="Carboxypeptidase regulatory domain-like"/>
    <property type="match status" value="1"/>
</dbReference>
<dbReference type="EMBL" id="JAHESC010000041">
    <property type="protein sequence ID" value="MBT1689459.1"/>
    <property type="molecule type" value="Genomic_DNA"/>
</dbReference>